<dbReference type="AlphaFoldDB" id="A0A934TQB7"/>
<dbReference type="InterPro" id="IPR032790">
    <property type="entry name" value="GDE_C"/>
</dbReference>
<evidence type="ECO:0000313" key="4">
    <source>
        <dbReference type="Proteomes" id="UP000630528"/>
    </source>
</evidence>
<evidence type="ECO:0000259" key="1">
    <source>
        <dbReference type="Pfam" id="PF06202"/>
    </source>
</evidence>
<reference evidence="3" key="1">
    <citation type="journal article" date="2012" name="J. Microbiol. Biotechnol.">
        <title>Ramlibacter ginsenosidimutans sp. nov., with ginsenoside-converting activity.</title>
        <authorList>
            <person name="Wang L."/>
            <person name="An D.S."/>
            <person name="Kim S.G."/>
            <person name="Jin F.X."/>
            <person name="Kim S.C."/>
            <person name="Lee S.T."/>
            <person name="Im W.T."/>
        </authorList>
    </citation>
    <scope>NUCLEOTIDE SEQUENCE</scope>
    <source>
        <strain evidence="3">KACC 17527</strain>
    </source>
</reference>
<evidence type="ECO:0000259" key="2">
    <source>
        <dbReference type="Pfam" id="PF12439"/>
    </source>
</evidence>
<keyword evidence="4" id="KW-1185">Reference proteome</keyword>
<dbReference type="Proteomes" id="UP000630528">
    <property type="component" value="Unassembled WGS sequence"/>
</dbReference>
<dbReference type="Pfam" id="PF12439">
    <property type="entry name" value="GDE_N"/>
    <property type="match status" value="1"/>
</dbReference>
<dbReference type="InterPro" id="IPR010401">
    <property type="entry name" value="AGL/Gdb1"/>
</dbReference>
<dbReference type="Gene3D" id="1.50.10.10">
    <property type="match status" value="1"/>
</dbReference>
<dbReference type="GO" id="GO:0005980">
    <property type="term" value="P:glycogen catabolic process"/>
    <property type="evidence" value="ECO:0007669"/>
    <property type="project" value="InterPro"/>
</dbReference>
<name>A0A934TQB7_9BURK</name>
<proteinExistence type="predicted"/>
<protein>
    <submittedName>
        <fullName evidence="3">Glycogen debranching enzyme family protein</fullName>
    </submittedName>
</protein>
<dbReference type="InterPro" id="IPR024742">
    <property type="entry name" value="Glycogen_debranch_N"/>
</dbReference>
<dbReference type="RefSeq" id="WP_201166362.1">
    <property type="nucleotide sequence ID" value="NZ_JAEPWM010000001.1"/>
</dbReference>
<dbReference type="InterPro" id="IPR012341">
    <property type="entry name" value="6hp_glycosidase-like_sf"/>
</dbReference>
<dbReference type="InterPro" id="IPR006451">
    <property type="entry name" value="Glycogen_debranch_arc"/>
</dbReference>
<dbReference type="PANTHER" id="PTHR10569:SF2">
    <property type="entry name" value="GLYCOGEN DEBRANCHING ENZYME"/>
    <property type="match status" value="1"/>
</dbReference>
<dbReference type="InterPro" id="IPR008928">
    <property type="entry name" value="6-hairpin_glycosidase_sf"/>
</dbReference>
<dbReference type="NCBIfam" id="TIGR01561">
    <property type="entry name" value="gde_arch"/>
    <property type="match status" value="1"/>
</dbReference>
<dbReference type="SUPFAM" id="SSF48208">
    <property type="entry name" value="Six-hairpin glycosidases"/>
    <property type="match status" value="1"/>
</dbReference>
<dbReference type="FunFam" id="1.50.10.10:FF:000073">
    <property type="entry name" value="Glycogen debranching enzyme, hypothetical (TreX-like)"/>
    <property type="match status" value="1"/>
</dbReference>
<dbReference type="EMBL" id="JAEPWM010000001">
    <property type="protein sequence ID" value="MBK6004996.1"/>
    <property type="molecule type" value="Genomic_DNA"/>
</dbReference>
<comment type="caution">
    <text evidence="3">The sequence shown here is derived from an EMBL/GenBank/DDBJ whole genome shotgun (WGS) entry which is preliminary data.</text>
</comment>
<sequence length="682" mass="76959">MASAILNTIPWQTVHDHPERLLTREWLVTNGLGGYASGSVAGVATRRYHGLLIAALPTPVGRTLMLGNLGEWLRLPDRRLVRLAGEERPEQPFELPDALVEFRLEMGLPVWTYRVGDVVVEKRLLLPYGQNTVHVNYRLASGGAGVRLILRPRLHFRGHDAPVDEHYSEHSRILTRGRCIEVQSEGHPQLPPLRMTMIGRDGDLVLEGGNFEEFFYRLEAARGYAARGRMWTPGRFRALLSPGEDCTLIASTESWDTVHALTPQQAREAEQARRERLIEQADPHARQGRAAELVLAADQFIIAPFSRQADAARAQAEGDQARTVIAGYHWFTDWGRDTMISLEGLTLTTGRQAEAGYILRTFLHYVKDGLIPNMFPEGQNEGLYHTADATLWFFHAMDRYLQASGDRLTLRHALPIFLDIVAHHLRGTRFNIRVDPRDGLLTQGAEGYQLTWMDAKVDGWVVTPRRGKAVELNALFYNALRLMERWLREEGDEPRANEMAQHARRTYDSFNQRFWNPETGCLFDVVDGEKGNDPAIRPNQVFSISLPHPVLDPERWHPVLDVVQRKLVTPVGLRSLAPGDPDYKPNYDGDLRARDAAYHQGTVWGWLAGPFADAWLKVHPDDNRGIEQLLEGFAAHLSEACIGSISEIFDAEAPFTPRGCIAQAWSVAEVLRILVKVRTGRR</sequence>
<dbReference type="PANTHER" id="PTHR10569">
    <property type="entry name" value="GLYCOGEN DEBRANCHING ENZYME"/>
    <property type="match status" value="1"/>
</dbReference>
<dbReference type="GO" id="GO:0004135">
    <property type="term" value="F:amylo-alpha-1,6-glucosidase activity"/>
    <property type="evidence" value="ECO:0007669"/>
    <property type="project" value="InterPro"/>
</dbReference>
<evidence type="ECO:0000313" key="3">
    <source>
        <dbReference type="EMBL" id="MBK6004996.1"/>
    </source>
</evidence>
<dbReference type="Pfam" id="PF06202">
    <property type="entry name" value="GDE_C"/>
    <property type="match status" value="1"/>
</dbReference>
<dbReference type="GO" id="GO:0004134">
    <property type="term" value="F:4-alpha-glucanotransferase activity"/>
    <property type="evidence" value="ECO:0007669"/>
    <property type="project" value="InterPro"/>
</dbReference>
<feature type="domain" description="Glycogen debranching enzyme bacterial and archaeal type N-terminal" evidence="2">
    <location>
        <begin position="24"/>
        <end position="246"/>
    </location>
</feature>
<accession>A0A934TQB7</accession>
<reference evidence="3" key="2">
    <citation type="submission" date="2021-01" db="EMBL/GenBank/DDBJ databases">
        <authorList>
            <person name="Kang M."/>
        </authorList>
    </citation>
    <scope>NUCLEOTIDE SEQUENCE</scope>
    <source>
        <strain evidence="3">KACC 17527</strain>
    </source>
</reference>
<gene>
    <name evidence="3" type="ORF">JJB11_02725</name>
</gene>
<feature type="domain" description="Glycogen debranching enzyme C-terminal" evidence="1">
    <location>
        <begin position="316"/>
        <end position="672"/>
    </location>
</feature>
<organism evidence="3 4">
    <name type="scientific">Ramlibacter ginsenosidimutans</name>
    <dbReference type="NCBI Taxonomy" id="502333"/>
    <lineage>
        <taxon>Bacteria</taxon>
        <taxon>Pseudomonadati</taxon>
        <taxon>Pseudomonadota</taxon>
        <taxon>Betaproteobacteria</taxon>
        <taxon>Burkholderiales</taxon>
        <taxon>Comamonadaceae</taxon>
        <taxon>Ramlibacter</taxon>
    </lineage>
</organism>